<dbReference type="EMBL" id="JAPCWZ010000010">
    <property type="protein sequence ID" value="KAK8848857.1"/>
    <property type="molecule type" value="Genomic_DNA"/>
</dbReference>
<comment type="caution">
    <text evidence="1">The sequence shown here is derived from an EMBL/GenBank/DDBJ whole genome shotgun (WGS) entry which is preliminary data.</text>
</comment>
<evidence type="ECO:0000313" key="2">
    <source>
        <dbReference type="Proteomes" id="UP001390339"/>
    </source>
</evidence>
<dbReference type="InterPro" id="IPR016181">
    <property type="entry name" value="Acyl_CoA_acyltransferase"/>
</dbReference>
<evidence type="ECO:0000313" key="1">
    <source>
        <dbReference type="EMBL" id="KAK8848857.1"/>
    </source>
</evidence>
<gene>
    <name evidence="1" type="ORF">PGQ11_015337</name>
</gene>
<keyword evidence="2" id="KW-1185">Reference proteome</keyword>
<dbReference type="SUPFAM" id="SSF55729">
    <property type="entry name" value="Acyl-CoA N-acyltransferases (Nat)"/>
    <property type="match status" value="1"/>
</dbReference>
<dbReference type="PANTHER" id="PTHR42791">
    <property type="entry name" value="GNAT FAMILY ACETYLTRANSFERASE"/>
    <property type="match status" value="1"/>
</dbReference>
<dbReference type="PANTHER" id="PTHR42791:SF2">
    <property type="entry name" value="N-ACETYLTRANSFERASE DOMAIN-CONTAINING PROTEIN"/>
    <property type="match status" value="1"/>
</dbReference>
<protein>
    <submittedName>
        <fullName evidence="1">GNAT family acetyltransferase</fullName>
    </submittedName>
</protein>
<dbReference type="Proteomes" id="UP001390339">
    <property type="component" value="Unassembled WGS sequence"/>
</dbReference>
<organism evidence="1 2">
    <name type="scientific">Apiospora arundinis</name>
    <dbReference type="NCBI Taxonomy" id="335852"/>
    <lineage>
        <taxon>Eukaryota</taxon>
        <taxon>Fungi</taxon>
        <taxon>Dikarya</taxon>
        <taxon>Ascomycota</taxon>
        <taxon>Pezizomycotina</taxon>
        <taxon>Sordariomycetes</taxon>
        <taxon>Xylariomycetidae</taxon>
        <taxon>Amphisphaeriales</taxon>
        <taxon>Apiosporaceae</taxon>
        <taxon>Apiospora</taxon>
    </lineage>
</organism>
<name>A0ABR2HL42_9PEZI</name>
<dbReference type="Gene3D" id="3.40.630.30">
    <property type="match status" value="1"/>
</dbReference>
<reference evidence="1 2" key="1">
    <citation type="journal article" date="2024" name="IMA Fungus">
        <title>Apiospora arundinis, a panoply of carbohydrate-active enzymes and secondary metabolites.</title>
        <authorList>
            <person name="Sorensen T."/>
            <person name="Petersen C."/>
            <person name="Muurmann A.T."/>
            <person name="Christiansen J.V."/>
            <person name="Brundto M.L."/>
            <person name="Overgaard C.K."/>
            <person name="Boysen A.T."/>
            <person name="Wollenberg R.D."/>
            <person name="Larsen T.O."/>
            <person name="Sorensen J.L."/>
            <person name="Nielsen K.L."/>
            <person name="Sondergaard T.E."/>
        </authorList>
    </citation>
    <scope>NUCLEOTIDE SEQUENCE [LARGE SCALE GENOMIC DNA]</scope>
    <source>
        <strain evidence="1 2">AAU 773</strain>
    </source>
</reference>
<dbReference type="InterPro" id="IPR052523">
    <property type="entry name" value="Trichothecene_AcTrans"/>
</dbReference>
<sequence length="222" mass="24752">MATTSDQLHMRVATRQDAPRIAEIHMAVFTQNALLHAMFPSPATRKAFRICLEDMALNDIEDPESTVLVVTTSSDDPEKNVRPIVAFAMWSLPVPPGKDEDDDEPDWKWPEGTDTELVEAWHAKTAEAERHAVGDTPCYQLSFIGTDHTFGIRGAGRMLLQWGIQQCNANKAPLYLESTVEAAPFYEKHGLVAGETISIPVRVDSGTEEKIYKEIVHTYFPA</sequence>
<proteinExistence type="predicted"/>
<accession>A0ABR2HL42</accession>